<keyword evidence="3" id="KW-1185">Reference proteome</keyword>
<dbReference type="RefSeq" id="WP_133841807.1">
    <property type="nucleotide sequence ID" value="NZ_AP024329.1"/>
</dbReference>
<proteinExistence type="predicted"/>
<dbReference type="Proteomes" id="UP000677515">
    <property type="component" value="Chromosome"/>
</dbReference>
<evidence type="ECO:0000313" key="2">
    <source>
        <dbReference type="EMBL" id="BCQ35378.1"/>
    </source>
</evidence>
<evidence type="ECO:0008006" key="4">
    <source>
        <dbReference type="Google" id="ProtNLM"/>
    </source>
</evidence>
<dbReference type="Pfam" id="PF10709">
    <property type="entry name" value="DUF2511"/>
    <property type="match status" value="1"/>
</dbReference>
<feature type="signal peptide" evidence="1">
    <location>
        <begin position="1"/>
        <end position="19"/>
    </location>
</feature>
<reference evidence="2 3" key="1">
    <citation type="submission" date="2021-01" db="EMBL/GenBank/DDBJ databases">
        <title>Complete genome sequence of Erwinia rhapontici MAFF 311153.</title>
        <authorList>
            <person name="Morohoshi T."/>
            <person name="Someya N."/>
        </authorList>
    </citation>
    <scope>NUCLEOTIDE SEQUENCE [LARGE SCALE GENOMIC DNA]</scope>
    <source>
        <strain evidence="2 3">MAFF 311153</strain>
    </source>
</reference>
<feature type="chain" id="PRO_5047433452" description="DUF2511 domain-containing protein" evidence="1">
    <location>
        <begin position="20"/>
        <end position="112"/>
    </location>
</feature>
<dbReference type="GeneID" id="99866942"/>
<protein>
    <recommendedName>
        <fullName evidence="4">DUF2511 domain-containing protein</fullName>
    </recommendedName>
</protein>
<accession>A0ABM7N1L5</accession>
<dbReference type="InterPro" id="IPR019648">
    <property type="entry name" value="YebY"/>
</dbReference>
<evidence type="ECO:0000313" key="3">
    <source>
        <dbReference type="Proteomes" id="UP000677515"/>
    </source>
</evidence>
<name>A0ABM7N1L5_ERWRD</name>
<organism evidence="2 3">
    <name type="scientific">Erwinia rhapontici</name>
    <name type="common">Pectobacterium rhapontici</name>
    <dbReference type="NCBI Taxonomy" id="55212"/>
    <lineage>
        <taxon>Bacteria</taxon>
        <taxon>Pseudomonadati</taxon>
        <taxon>Pseudomonadota</taxon>
        <taxon>Gammaproteobacteria</taxon>
        <taxon>Enterobacterales</taxon>
        <taxon>Erwiniaceae</taxon>
        <taxon>Erwinia</taxon>
    </lineage>
</organism>
<evidence type="ECO:0000256" key="1">
    <source>
        <dbReference type="SAM" id="SignalP"/>
    </source>
</evidence>
<keyword evidence="1" id="KW-0732">Signal</keyword>
<dbReference type="EMBL" id="AP024329">
    <property type="protein sequence ID" value="BCQ35378.1"/>
    <property type="molecule type" value="Genomic_DNA"/>
</dbReference>
<gene>
    <name evidence="2" type="ORF">ERHA53_27210</name>
</gene>
<sequence>MKKLALFCVALGISSSAMAGIETVSRFDMGKENWPFVREEMMLSCEKGNVLLAINDGTLVQYPLNDAAEAKVKAGQIKAGFPISKILADDPANPGQKKSLAPIIARAEKLCN</sequence>